<dbReference type="EMBL" id="JBAHYK010000098">
    <property type="protein sequence ID" value="KAL0578455.1"/>
    <property type="molecule type" value="Genomic_DNA"/>
</dbReference>
<dbReference type="InterPro" id="IPR045340">
    <property type="entry name" value="DUF6533"/>
</dbReference>
<name>A0ABR3FSM3_9AGAR</name>
<dbReference type="Proteomes" id="UP001465976">
    <property type="component" value="Unassembled WGS sequence"/>
</dbReference>
<protein>
    <recommendedName>
        <fullName evidence="2">DUF6533 domain-containing protein</fullName>
    </recommendedName>
</protein>
<feature type="domain" description="DUF6533" evidence="2">
    <location>
        <begin position="23"/>
        <end position="66"/>
    </location>
</feature>
<feature type="transmembrane region" description="Helical" evidence="1">
    <location>
        <begin position="119"/>
        <end position="143"/>
    </location>
</feature>
<feature type="transmembrane region" description="Helical" evidence="1">
    <location>
        <begin position="210"/>
        <end position="232"/>
    </location>
</feature>
<reference evidence="3 4" key="1">
    <citation type="submission" date="2024-02" db="EMBL/GenBank/DDBJ databases">
        <title>A draft genome for the cacao thread blight pathogen Marasmius crinis-equi.</title>
        <authorList>
            <person name="Cohen S.P."/>
            <person name="Baruah I.K."/>
            <person name="Amoako-Attah I."/>
            <person name="Bukari Y."/>
            <person name="Meinhardt L.W."/>
            <person name="Bailey B.A."/>
        </authorList>
    </citation>
    <scope>NUCLEOTIDE SEQUENCE [LARGE SCALE GENOMIC DNA]</scope>
    <source>
        <strain evidence="3 4">GH-76</strain>
    </source>
</reference>
<sequence>MSALSNFDALLSVLNGVETARKVSVACLTLNLWDIVTTLDEEIAFFWSGRWTVSRALFLFNRYLPPAVSIVIVYCFFGSDLSPEVLLSYSFVVGVSTVQVVLVIRIWYLFHHSRAIRFLAVGSFVIAAILSFVFVVLSFPFLISSEQIDIPGTGRIGCSIPAPRNFWRLFLPALILHTLLFVFTVLRAFRTPKVFRDAPLMRRLLRDGGVFYFIVVVIVGFSAISAFFVNAYAVNLTAIYSGLVLTVTSVAISRLMLNIRTLADRLGYDEKWIFSNIEIERLNWKKGLRDGEITVEVGHREFEPCEDDATTVAGTPRSRAGELLELGDLESCSGRGSESGIRVTRVGELPNGLQGGVPAVADW</sequence>
<feature type="transmembrane region" description="Helical" evidence="1">
    <location>
        <begin position="169"/>
        <end position="189"/>
    </location>
</feature>
<dbReference type="Pfam" id="PF20151">
    <property type="entry name" value="DUF6533"/>
    <property type="match status" value="1"/>
</dbReference>
<feature type="transmembrane region" description="Helical" evidence="1">
    <location>
        <begin position="85"/>
        <end position="107"/>
    </location>
</feature>
<keyword evidence="4" id="KW-1185">Reference proteome</keyword>
<proteinExistence type="predicted"/>
<organism evidence="3 4">
    <name type="scientific">Marasmius crinis-equi</name>
    <dbReference type="NCBI Taxonomy" id="585013"/>
    <lineage>
        <taxon>Eukaryota</taxon>
        <taxon>Fungi</taxon>
        <taxon>Dikarya</taxon>
        <taxon>Basidiomycota</taxon>
        <taxon>Agaricomycotina</taxon>
        <taxon>Agaricomycetes</taxon>
        <taxon>Agaricomycetidae</taxon>
        <taxon>Agaricales</taxon>
        <taxon>Marasmiineae</taxon>
        <taxon>Marasmiaceae</taxon>
        <taxon>Marasmius</taxon>
    </lineage>
</organism>
<evidence type="ECO:0000256" key="1">
    <source>
        <dbReference type="SAM" id="Phobius"/>
    </source>
</evidence>
<evidence type="ECO:0000259" key="2">
    <source>
        <dbReference type="Pfam" id="PF20151"/>
    </source>
</evidence>
<accession>A0ABR3FSM3</accession>
<keyword evidence="1" id="KW-1133">Transmembrane helix</keyword>
<feature type="transmembrane region" description="Helical" evidence="1">
    <location>
        <begin position="60"/>
        <end position="79"/>
    </location>
</feature>
<feature type="transmembrane region" description="Helical" evidence="1">
    <location>
        <begin position="238"/>
        <end position="257"/>
    </location>
</feature>
<evidence type="ECO:0000313" key="4">
    <source>
        <dbReference type="Proteomes" id="UP001465976"/>
    </source>
</evidence>
<keyword evidence="1" id="KW-0472">Membrane</keyword>
<keyword evidence="1" id="KW-0812">Transmembrane</keyword>
<evidence type="ECO:0000313" key="3">
    <source>
        <dbReference type="EMBL" id="KAL0578455.1"/>
    </source>
</evidence>
<gene>
    <name evidence="3" type="ORF">V5O48_003555</name>
</gene>
<comment type="caution">
    <text evidence="3">The sequence shown here is derived from an EMBL/GenBank/DDBJ whole genome shotgun (WGS) entry which is preliminary data.</text>
</comment>